<dbReference type="SUPFAM" id="SSF81382">
    <property type="entry name" value="Skp1 dimerisation domain-like"/>
    <property type="match status" value="1"/>
</dbReference>
<dbReference type="InterPro" id="IPR041588">
    <property type="entry name" value="Integrase_H2C2"/>
</dbReference>
<evidence type="ECO:0000256" key="2">
    <source>
        <dbReference type="ARBA" id="ARBA00009993"/>
    </source>
</evidence>
<dbReference type="InterPro" id="IPR016897">
    <property type="entry name" value="SKP1"/>
</dbReference>
<dbReference type="Gene3D" id="1.10.340.70">
    <property type="match status" value="1"/>
</dbReference>
<reference evidence="7 8" key="1">
    <citation type="submission" date="2019-09" db="EMBL/GenBank/DDBJ databases">
        <title>A chromosome-level genome assembly of the Chinese tupelo Nyssa sinensis.</title>
        <authorList>
            <person name="Yang X."/>
            <person name="Kang M."/>
            <person name="Yang Y."/>
            <person name="Xiong H."/>
            <person name="Wang M."/>
            <person name="Zhang Z."/>
            <person name="Wang Z."/>
            <person name="Wu H."/>
            <person name="Ma T."/>
            <person name="Liu J."/>
            <person name="Xi Z."/>
        </authorList>
    </citation>
    <scope>NUCLEOTIDE SEQUENCE [LARGE SCALE GENOMIC DNA]</scope>
    <source>
        <strain evidence="7">J267</strain>
        <tissue evidence="7">Leaf</tissue>
    </source>
</reference>
<comment type="similarity">
    <text evidence="2">Belongs to the SKP1 family.</text>
</comment>
<dbReference type="InterPro" id="IPR036296">
    <property type="entry name" value="SKP1-like_dim_sf"/>
</dbReference>
<dbReference type="UniPathway" id="UPA00143"/>
<organism evidence="7 8">
    <name type="scientific">Nyssa sinensis</name>
    <dbReference type="NCBI Taxonomy" id="561372"/>
    <lineage>
        <taxon>Eukaryota</taxon>
        <taxon>Viridiplantae</taxon>
        <taxon>Streptophyta</taxon>
        <taxon>Embryophyta</taxon>
        <taxon>Tracheophyta</taxon>
        <taxon>Spermatophyta</taxon>
        <taxon>Magnoliopsida</taxon>
        <taxon>eudicotyledons</taxon>
        <taxon>Gunneridae</taxon>
        <taxon>Pentapetalae</taxon>
        <taxon>asterids</taxon>
        <taxon>Cornales</taxon>
        <taxon>Nyssaceae</taxon>
        <taxon>Nyssa</taxon>
    </lineage>
</organism>
<dbReference type="SUPFAM" id="SSF53098">
    <property type="entry name" value="Ribonuclease H-like"/>
    <property type="match status" value="1"/>
</dbReference>
<dbReference type="SMART" id="SM00512">
    <property type="entry name" value="Skp1"/>
    <property type="match status" value="1"/>
</dbReference>
<dbReference type="InterPro" id="IPR001232">
    <property type="entry name" value="SKP1-like"/>
</dbReference>
<dbReference type="GO" id="GO:0006511">
    <property type="term" value="P:ubiquitin-dependent protein catabolic process"/>
    <property type="evidence" value="ECO:0007669"/>
    <property type="project" value="InterPro"/>
</dbReference>
<dbReference type="InterPro" id="IPR011333">
    <property type="entry name" value="SKP1/BTB/POZ_sf"/>
</dbReference>
<sequence>MDTSRMDRLEEAVKKLQKGSERHEGIMEELKQLITMVVQKTTVASIPLAESSGNTRGILPPYSTLGSAAVQTLYTRLDFPHFAGENPKGPIMWDFKALTMDFTIVGKRTILRGNPTGGITTVEAKQMNLVLKSKPSQVVEAQLNYLQIEESRNIPCGTHMGLDEGESSKQLQDITHALKADPHGQGSYTMEQRLLLHKGRLVISVGDSTIIQRLIAEAQENPLGGHSGVHGTVKRLKGSFHWQGIQQMVRKFVNECDVCQRNKPNLAAYPGLLQPLPILDRIWTDISMDFTEGLPTLQEFDIIYVVVDQLSKHAHFMPIKHPSTTVDIAHVFFDNIFRLHGMPSSIVCDCDPSSDGEEFVVDEFVAIQSITIKNIVEDNCASNTIPVPNIDGKTLAMLIEYCKKHADETITAEDLKQFDSEFVERDQAILFDLLLAANYLNIQSLLDELCKKVADMIKGKSPEEIRKTFNIKNDFTPEEEEEIRKENAWAFEL</sequence>
<evidence type="ECO:0000256" key="1">
    <source>
        <dbReference type="ARBA" id="ARBA00004906"/>
    </source>
</evidence>
<gene>
    <name evidence="7" type="ORF">F0562_031946</name>
</gene>
<name>A0A5J5AVD4_9ASTE</name>
<feature type="domain" description="Integrase zinc-binding" evidence="6">
    <location>
        <begin position="209"/>
        <end position="265"/>
    </location>
</feature>
<dbReference type="Proteomes" id="UP000325577">
    <property type="component" value="Linkage Group LG18"/>
</dbReference>
<dbReference type="InterPro" id="IPR016073">
    <property type="entry name" value="Skp1_comp_POZ"/>
</dbReference>
<comment type="pathway">
    <text evidence="1">Protein modification; protein ubiquitination.</text>
</comment>
<dbReference type="PANTHER" id="PTHR11165">
    <property type="entry name" value="SKP1"/>
    <property type="match status" value="1"/>
</dbReference>
<feature type="domain" description="SKP1 component dimerisation" evidence="4">
    <location>
        <begin position="443"/>
        <end position="490"/>
    </location>
</feature>
<evidence type="ECO:0000313" key="7">
    <source>
        <dbReference type="EMBL" id="KAA8534429.1"/>
    </source>
</evidence>
<dbReference type="AlphaFoldDB" id="A0A5J5AVD4"/>
<evidence type="ECO:0000259" key="6">
    <source>
        <dbReference type="Pfam" id="PF17921"/>
    </source>
</evidence>
<dbReference type="Pfam" id="PF03931">
    <property type="entry name" value="Skp1_POZ"/>
    <property type="match status" value="1"/>
</dbReference>
<evidence type="ECO:0000259" key="4">
    <source>
        <dbReference type="Pfam" id="PF01466"/>
    </source>
</evidence>
<evidence type="ECO:0000256" key="3">
    <source>
        <dbReference type="ARBA" id="ARBA00022786"/>
    </source>
</evidence>
<dbReference type="Gene3D" id="3.30.710.10">
    <property type="entry name" value="Potassium Channel Kv1.1, Chain A"/>
    <property type="match status" value="1"/>
</dbReference>
<dbReference type="InterPro" id="IPR012337">
    <property type="entry name" value="RNaseH-like_sf"/>
</dbReference>
<keyword evidence="3" id="KW-0833">Ubl conjugation pathway</keyword>
<evidence type="ECO:0000313" key="8">
    <source>
        <dbReference type="Proteomes" id="UP000325577"/>
    </source>
</evidence>
<dbReference type="OrthoDB" id="7827685at2759"/>
<protein>
    <recommendedName>
        <fullName evidence="9">SKP1-like protein</fullName>
    </recommendedName>
</protein>
<dbReference type="FunFam" id="3.30.710.10:FF:000026">
    <property type="entry name" value="E3 ubiquitin ligase complex SCF subunit"/>
    <property type="match status" value="1"/>
</dbReference>
<dbReference type="EMBL" id="CM018041">
    <property type="protein sequence ID" value="KAA8534429.1"/>
    <property type="molecule type" value="Genomic_DNA"/>
</dbReference>
<feature type="domain" description="SKP1 component POZ" evidence="5">
    <location>
        <begin position="353"/>
        <end position="406"/>
    </location>
</feature>
<proteinExistence type="inferred from homology"/>
<accession>A0A5J5AVD4</accession>
<dbReference type="Pfam" id="PF17921">
    <property type="entry name" value="Integrase_H2C2"/>
    <property type="match status" value="1"/>
</dbReference>
<dbReference type="SUPFAM" id="SSF54695">
    <property type="entry name" value="POZ domain"/>
    <property type="match status" value="1"/>
</dbReference>
<dbReference type="GO" id="GO:0016567">
    <property type="term" value="P:protein ubiquitination"/>
    <property type="evidence" value="ECO:0007669"/>
    <property type="project" value="UniProtKB-UniPathway"/>
</dbReference>
<dbReference type="InterPro" id="IPR016072">
    <property type="entry name" value="Skp1_comp_dimer"/>
</dbReference>
<dbReference type="CDD" id="cd18322">
    <property type="entry name" value="BTB_POZ_SKP1"/>
    <property type="match status" value="1"/>
</dbReference>
<dbReference type="GO" id="GO:0009867">
    <property type="term" value="P:jasmonic acid mediated signaling pathway"/>
    <property type="evidence" value="ECO:0007669"/>
    <property type="project" value="UniProtKB-ARBA"/>
</dbReference>
<dbReference type="Pfam" id="PF01466">
    <property type="entry name" value="Skp1"/>
    <property type="match status" value="1"/>
</dbReference>
<evidence type="ECO:0008006" key="9">
    <source>
        <dbReference type="Google" id="ProtNLM"/>
    </source>
</evidence>
<keyword evidence="8" id="KW-1185">Reference proteome</keyword>
<evidence type="ECO:0000259" key="5">
    <source>
        <dbReference type="Pfam" id="PF03931"/>
    </source>
</evidence>